<evidence type="ECO:0000256" key="2">
    <source>
        <dbReference type="ARBA" id="ARBA00022844"/>
    </source>
</evidence>
<dbReference type="InterPro" id="IPR054612">
    <property type="entry name" value="Phage_capsid-like_C"/>
</dbReference>
<feature type="compositionally biased region" description="Low complexity" evidence="3">
    <location>
        <begin position="237"/>
        <end position="246"/>
    </location>
</feature>
<name>A0A6J5TB48_9CAUD</name>
<dbReference type="Gene3D" id="3.30.2400.10">
    <property type="entry name" value="Major capsid protein gp5"/>
    <property type="match status" value="1"/>
</dbReference>
<gene>
    <name evidence="5" type="ORF">UFOVP83_24</name>
</gene>
<evidence type="ECO:0000256" key="3">
    <source>
        <dbReference type="SAM" id="MobiDB-lite"/>
    </source>
</evidence>
<keyword evidence="2" id="KW-0946">Virion</keyword>
<organism evidence="5">
    <name type="scientific">uncultured Caudovirales phage</name>
    <dbReference type="NCBI Taxonomy" id="2100421"/>
    <lineage>
        <taxon>Viruses</taxon>
        <taxon>Duplodnaviria</taxon>
        <taxon>Heunggongvirae</taxon>
        <taxon>Uroviricota</taxon>
        <taxon>Caudoviricetes</taxon>
        <taxon>Peduoviridae</taxon>
        <taxon>Maltschvirus</taxon>
        <taxon>Maltschvirus maltsch</taxon>
    </lineage>
</organism>
<proteinExistence type="predicted"/>
<dbReference type="Pfam" id="PF05065">
    <property type="entry name" value="Phage_capsid"/>
    <property type="match status" value="1"/>
</dbReference>
<feature type="domain" description="Phage capsid-like C-terminal" evidence="4">
    <location>
        <begin position="129"/>
        <end position="442"/>
    </location>
</feature>
<comment type="subcellular location">
    <subcellularLocation>
        <location evidence="1">Virion</location>
    </subcellularLocation>
</comment>
<protein>
    <submittedName>
        <fullName evidence="5">Major_cap_HK97, phage major capsid protein, HK97 family</fullName>
    </submittedName>
</protein>
<dbReference type="Gene3D" id="3.30.2320.10">
    <property type="entry name" value="hypothetical protein PF0899 domain"/>
    <property type="match status" value="1"/>
</dbReference>
<dbReference type="NCBIfam" id="TIGR01554">
    <property type="entry name" value="major_cap_HK97"/>
    <property type="match status" value="1"/>
</dbReference>
<dbReference type="InterPro" id="IPR024455">
    <property type="entry name" value="Phage_capsid"/>
</dbReference>
<accession>A0A6J5TB48</accession>
<dbReference type="SUPFAM" id="SSF56563">
    <property type="entry name" value="Major capsid protein gp5"/>
    <property type="match status" value="1"/>
</dbReference>
<sequence length="449" mass="47704">MSEKNPVQQVLERVDQIEAASLSKLEAIKADVATQIESSNAEVLEKFSALEAKVAAIPAPTVIRTPAKTVRGDVNRKVKEQLAKFAKSTGRMEQEVQLWDSVDQHEAYVKEASSLTAGGDSKGGRTGYDPVFAALRLQNPMRGLVSSVATDGSSYQFRSKIGNAGAAWGYPVNNNGSGTTQDTSIWQVVLADLNVQFPVRTAVLDDVDGLDSTIVDDMLAEFSAAEGNSMVQNNDQSGTTTTATGGTSGLRGLATYGGANGSYTGGTISSAAYGTSGTGATAGVHSIATYDQTTTNAAAATNNTKYADLIAFIHSLPQAYWGNSKWMVSPLFLAAVRGLVDSNGTPIFERMSPLQTDGIVGKLLGFDVVVNNYVDSPYSVGTAATTKRYPAFFGDFNRGFKIVDRLSMTLKRYDQTTPGSIVFWGEKRLNCSVVDPNAIIRYRSTATGA</sequence>
<evidence type="ECO:0000256" key="1">
    <source>
        <dbReference type="ARBA" id="ARBA00004328"/>
    </source>
</evidence>
<evidence type="ECO:0000313" key="5">
    <source>
        <dbReference type="EMBL" id="CAB4242197.1"/>
    </source>
</evidence>
<feature type="region of interest" description="Disordered" evidence="3">
    <location>
        <begin position="227"/>
        <end position="246"/>
    </location>
</feature>
<dbReference type="EMBL" id="LR797826">
    <property type="protein sequence ID" value="CAB4242197.1"/>
    <property type="molecule type" value="Genomic_DNA"/>
</dbReference>
<evidence type="ECO:0000259" key="4">
    <source>
        <dbReference type="Pfam" id="PF05065"/>
    </source>
</evidence>
<dbReference type="GO" id="GO:0044423">
    <property type="term" value="C:virion component"/>
    <property type="evidence" value="ECO:0007669"/>
    <property type="project" value="UniProtKB-KW"/>
</dbReference>
<reference evidence="5" key="1">
    <citation type="submission" date="2020-05" db="EMBL/GenBank/DDBJ databases">
        <authorList>
            <person name="Chiriac C."/>
            <person name="Salcher M."/>
            <person name="Ghai R."/>
            <person name="Kavagutti S V."/>
        </authorList>
    </citation>
    <scope>NUCLEOTIDE SEQUENCE</scope>
</reference>